<dbReference type="EMBL" id="CP028271">
    <property type="protein sequence ID" value="QHM70698.1"/>
    <property type="molecule type" value="Genomic_DNA"/>
</dbReference>
<sequence length="127" mass="14100">MKNEPCMFCGAPSTLLCDGHLGYPPHKSEPELISPFEPYTCDAPMCSGCATNAGCYHICIRGHKRGCIHDTTDYCPACAVLPRTNRRIIHTPEQARTIRAAHWLSAPTEYQKRQRIIQGGGQQCLDL</sequence>
<dbReference type="Proteomes" id="UP000464053">
    <property type="component" value="Chromosome"/>
</dbReference>
<accession>A0A6P1PY18</accession>
<dbReference type="AlphaFoldDB" id="A0A6P1PY18"/>
<protein>
    <submittedName>
        <fullName evidence="1">Uncharacterized protein</fullName>
    </submittedName>
</protein>
<gene>
    <name evidence="1" type="ORF">C7M51_00976</name>
</gene>
<reference evidence="1 2" key="1">
    <citation type="submission" date="2018-03" db="EMBL/GenBank/DDBJ databases">
        <title>Pantoea intestinalis SRCM103226 isolated form the mealworm.</title>
        <authorList>
            <person name="Jeong D.-Y."/>
            <person name="Kim J.W."/>
        </authorList>
    </citation>
    <scope>NUCLEOTIDE SEQUENCE [LARGE SCALE GENOMIC DNA]</scope>
    <source>
        <strain evidence="1 2">SRCM103226</strain>
    </source>
</reference>
<dbReference type="KEGG" id="mint:C7M51_00976"/>
<evidence type="ECO:0000313" key="1">
    <source>
        <dbReference type="EMBL" id="QHM70698.1"/>
    </source>
</evidence>
<evidence type="ECO:0000313" key="2">
    <source>
        <dbReference type="Proteomes" id="UP000464053"/>
    </source>
</evidence>
<organism evidence="1 2">
    <name type="scientific">Mixta intestinalis</name>
    <dbReference type="NCBI Taxonomy" id="1615494"/>
    <lineage>
        <taxon>Bacteria</taxon>
        <taxon>Pseudomonadati</taxon>
        <taxon>Pseudomonadota</taxon>
        <taxon>Gammaproteobacteria</taxon>
        <taxon>Enterobacterales</taxon>
        <taxon>Erwiniaceae</taxon>
        <taxon>Mixta</taxon>
    </lineage>
</organism>
<keyword evidence="2" id="KW-1185">Reference proteome</keyword>
<name>A0A6P1PY18_9GAMM</name>
<proteinExistence type="predicted"/>